<sequence>MAVVSQILILAAGNSQRFRATAPTAIVQQFQHKALVPIWDSRGSLMLLLDHLVELGVEPNHIYIATGCAAPLLSATVTHRHPQLKCLAPHTDFTKRSMMQTLQHSFRQLPQRPTWVLFADTLYSREFLDKTVAQPLTRSTIACTKLRDDEQTPTEVTVTVAANKVHAFDSTEVPTHTMAHAVFWPAPQTIHELMSAPSQQKQWQVLARQQEPVEVIEVPEFAATDIDTYADLLALRPQVNEQVLDYFEHNLNKDKRSDANADQMDGSYYFKQCESEQAARHEAAVLRLLQKHLPNYTPALVRCKGRELVVEAVRGIRLYDLLRQLQQPKYSEIKACLMQRCNERLQAIQAVLEQHKNTLTQEPYPFQQQVGQLLGSICQLLDIKAPATQELAKLEQQWNQLCCIPFRDATPKNIILADPELCSTLNHQERQNNLQQRLDGSITYWQQLPIMDIDFTSTKHLSSRDDDLLSLHSHAVQFKFAPGQPNLGEAHQIPEPLTLLVRYLRFGGRKFMYKLLNPSGYRQRFRYDDPQFYFEALVRFLANDFAQDFPSTFRCLVEIRNKAALWQGVMPNLNAFEYSQAQPRYWQESPLEFTQLDTLYKLIVRRPYRRSAVAKDLSDDIYRKLAAAIATQEPIKFSVPFGGYKHPDAPASPKPNLAETFWLEYLREYAAPLAELHTAGVEFTLTYTSGVIENINGISQADQQAYLEELEALCDQLSCDKIRIGLFDIAQLIGGTEQARKQMFKTYETFIQTGRVANDEALKSAQRNLQSSRPAEHAALLCEAMESLPARRNFNKYSEHIQISNKKDALCLHLGSCQTSVVQPWVGVGVYDEKGRRRILSVRQWRESQLSGIPNSTCIPK</sequence>
<protein>
    <submittedName>
        <fullName evidence="1">Uncharacterized protein</fullName>
    </submittedName>
</protein>
<proteinExistence type="predicted"/>
<dbReference type="EMBL" id="PIQG01000002">
    <property type="protein sequence ID" value="RUO78387.1"/>
    <property type="molecule type" value="Genomic_DNA"/>
</dbReference>
<dbReference type="AlphaFoldDB" id="A0A432ZK38"/>
<reference evidence="1 2" key="1">
    <citation type="journal article" date="2011" name="Front. Microbiol.">
        <title>Genomic signatures of strain selection and enhancement in Bacillus atrophaeus var. globigii, a historical biowarfare simulant.</title>
        <authorList>
            <person name="Gibbons H.S."/>
            <person name="Broomall S.M."/>
            <person name="McNew L.A."/>
            <person name="Daligault H."/>
            <person name="Chapman C."/>
            <person name="Bruce D."/>
            <person name="Karavis M."/>
            <person name="Krepps M."/>
            <person name="McGregor P.A."/>
            <person name="Hong C."/>
            <person name="Park K.H."/>
            <person name="Akmal A."/>
            <person name="Feldman A."/>
            <person name="Lin J.S."/>
            <person name="Chang W.E."/>
            <person name="Higgs B.W."/>
            <person name="Demirev P."/>
            <person name="Lindquist J."/>
            <person name="Liem A."/>
            <person name="Fochler E."/>
            <person name="Read T.D."/>
            <person name="Tapia R."/>
            <person name="Johnson S."/>
            <person name="Bishop-Lilly K.A."/>
            <person name="Detter C."/>
            <person name="Han C."/>
            <person name="Sozhamannan S."/>
            <person name="Rosenzweig C.N."/>
            <person name="Skowronski E.W."/>
        </authorList>
    </citation>
    <scope>NUCLEOTIDE SEQUENCE [LARGE SCALE GENOMIC DNA]</scope>
    <source>
        <strain evidence="1 2">PIT1</strain>
    </source>
</reference>
<dbReference type="OrthoDB" id="9429718at2"/>
<evidence type="ECO:0000313" key="1">
    <source>
        <dbReference type="EMBL" id="RUO78387.1"/>
    </source>
</evidence>
<gene>
    <name evidence="1" type="ORF">CWI83_04985</name>
</gene>
<dbReference type="Proteomes" id="UP000288279">
    <property type="component" value="Unassembled WGS sequence"/>
</dbReference>
<dbReference type="RefSeq" id="WP_126826585.1">
    <property type="nucleotide sequence ID" value="NZ_PIQG01000002.1"/>
</dbReference>
<accession>A0A432ZK38</accession>
<dbReference type="Gene3D" id="3.90.550.10">
    <property type="entry name" value="Spore Coat Polysaccharide Biosynthesis Protein SpsA, Chain A"/>
    <property type="match status" value="1"/>
</dbReference>
<evidence type="ECO:0000313" key="2">
    <source>
        <dbReference type="Proteomes" id="UP000288279"/>
    </source>
</evidence>
<dbReference type="SUPFAM" id="SSF53448">
    <property type="entry name" value="Nucleotide-diphospho-sugar transferases"/>
    <property type="match status" value="1"/>
</dbReference>
<name>A0A432ZK38_9GAMM</name>
<dbReference type="InterPro" id="IPR029044">
    <property type="entry name" value="Nucleotide-diphossugar_trans"/>
</dbReference>
<comment type="caution">
    <text evidence="1">The sequence shown here is derived from an EMBL/GenBank/DDBJ whole genome shotgun (WGS) entry which is preliminary data.</text>
</comment>
<keyword evidence="2" id="KW-1185">Reference proteome</keyword>
<organism evidence="1 2">
    <name type="scientific">Pseudidiomarina taiwanensis</name>
    <dbReference type="NCBI Taxonomy" id="337250"/>
    <lineage>
        <taxon>Bacteria</taxon>
        <taxon>Pseudomonadati</taxon>
        <taxon>Pseudomonadota</taxon>
        <taxon>Gammaproteobacteria</taxon>
        <taxon>Alteromonadales</taxon>
        <taxon>Idiomarinaceae</taxon>
        <taxon>Pseudidiomarina</taxon>
    </lineage>
</organism>